<dbReference type="AlphaFoldDB" id="A0A1W2D4K2"/>
<dbReference type="SUPFAM" id="SSF88946">
    <property type="entry name" value="Sigma2 domain of RNA polymerase sigma factors"/>
    <property type="match status" value="1"/>
</dbReference>
<dbReference type="InterPro" id="IPR039425">
    <property type="entry name" value="RNA_pol_sigma-70-like"/>
</dbReference>
<dbReference type="Proteomes" id="UP000192678">
    <property type="component" value="Unassembled WGS sequence"/>
</dbReference>
<dbReference type="InterPro" id="IPR014284">
    <property type="entry name" value="RNA_pol_sigma-70_dom"/>
</dbReference>
<dbReference type="Gene3D" id="1.10.10.10">
    <property type="entry name" value="Winged helix-like DNA-binding domain superfamily/Winged helix DNA-binding domain"/>
    <property type="match status" value="1"/>
</dbReference>
<keyword evidence="5" id="KW-0804">Transcription</keyword>
<accession>A0A1W2D4K2</accession>
<keyword evidence="9" id="KW-1185">Reference proteome</keyword>
<dbReference type="GO" id="GO:0006352">
    <property type="term" value="P:DNA-templated transcription initiation"/>
    <property type="evidence" value="ECO:0007669"/>
    <property type="project" value="InterPro"/>
</dbReference>
<evidence type="ECO:0000259" key="7">
    <source>
        <dbReference type="Pfam" id="PF08281"/>
    </source>
</evidence>
<sequence length="201" mass="23488">MKIADTNEVLALLKKVATGDEHSFSLLFDKYRPNIYTTALRIIGDEWTAEEILQDTFLKVWLNREILPDLENFGGWLYTIARNLTYNSIKQVQSEKKKLVKAAKESISVYYRQTDYLTEDKEFEHILKLAIERLPPKQKQTYQLIKEQEMKREEAALALNVSAETVKWNLDQAMRSIRAFCMAHLKDAPLIIGLYFSAKYF</sequence>
<proteinExistence type="inferred from homology"/>
<dbReference type="InterPro" id="IPR013249">
    <property type="entry name" value="RNA_pol_sigma70_r4_t2"/>
</dbReference>
<dbReference type="PANTHER" id="PTHR43133:SF8">
    <property type="entry name" value="RNA POLYMERASE SIGMA FACTOR HI_1459-RELATED"/>
    <property type="match status" value="1"/>
</dbReference>
<feature type="domain" description="RNA polymerase sigma factor 70 region 4 type 2" evidence="7">
    <location>
        <begin position="126"/>
        <end position="175"/>
    </location>
</feature>
<evidence type="ECO:0000313" key="8">
    <source>
        <dbReference type="EMBL" id="SMC92024.1"/>
    </source>
</evidence>
<keyword evidence="3" id="KW-0731">Sigma factor</keyword>
<protein>
    <submittedName>
        <fullName evidence="8">RNA polymerase sigma-70 factor, ECF subfamily</fullName>
    </submittedName>
</protein>
<comment type="similarity">
    <text evidence="1">Belongs to the sigma-70 factor family. ECF subfamily.</text>
</comment>
<organism evidence="8 9">
    <name type="scientific">Pedobacter nyackensis</name>
    <dbReference type="NCBI Taxonomy" id="475255"/>
    <lineage>
        <taxon>Bacteria</taxon>
        <taxon>Pseudomonadati</taxon>
        <taxon>Bacteroidota</taxon>
        <taxon>Sphingobacteriia</taxon>
        <taxon>Sphingobacteriales</taxon>
        <taxon>Sphingobacteriaceae</taxon>
        <taxon>Pedobacter</taxon>
    </lineage>
</organism>
<keyword evidence="4" id="KW-0238">DNA-binding</keyword>
<dbReference type="GO" id="GO:0003677">
    <property type="term" value="F:DNA binding"/>
    <property type="evidence" value="ECO:0007669"/>
    <property type="project" value="UniProtKB-KW"/>
</dbReference>
<dbReference type="InterPro" id="IPR013324">
    <property type="entry name" value="RNA_pol_sigma_r3/r4-like"/>
</dbReference>
<evidence type="ECO:0000313" key="9">
    <source>
        <dbReference type="Proteomes" id="UP000192678"/>
    </source>
</evidence>
<dbReference type="Pfam" id="PF08281">
    <property type="entry name" value="Sigma70_r4_2"/>
    <property type="match status" value="1"/>
</dbReference>
<evidence type="ECO:0000256" key="5">
    <source>
        <dbReference type="ARBA" id="ARBA00023163"/>
    </source>
</evidence>
<dbReference type="GO" id="GO:0016987">
    <property type="term" value="F:sigma factor activity"/>
    <property type="evidence" value="ECO:0007669"/>
    <property type="project" value="UniProtKB-KW"/>
</dbReference>
<feature type="domain" description="RNA polymerase sigma-70 region 2" evidence="6">
    <location>
        <begin position="27"/>
        <end position="91"/>
    </location>
</feature>
<dbReference type="Pfam" id="PF04542">
    <property type="entry name" value="Sigma70_r2"/>
    <property type="match status" value="1"/>
</dbReference>
<name>A0A1W2D4K2_9SPHI</name>
<gene>
    <name evidence="8" type="ORF">SAMN04488101_105238</name>
</gene>
<dbReference type="InterPro" id="IPR013325">
    <property type="entry name" value="RNA_pol_sigma_r2"/>
</dbReference>
<dbReference type="Gene3D" id="1.10.1740.10">
    <property type="match status" value="1"/>
</dbReference>
<dbReference type="InterPro" id="IPR036388">
    <property type="entry name" value="WH-like_DNA-bd_sf"/>
</dbReference>
<evidence type="ECO:0000256" key="1">
    <source>
        <dbReference type="ARBA" id="ARBA00010641"/>
    </source>
</evidence>
<evidence type="ECO:0000259" key="6">
    <source>
        <dbReference type="Pfam" id="PF04542"/>
    </source>
</evidence>
<dbReference type="OrthoDB" id="799938at2"/>
<dbReference type="STRING" id="475255.SAMN04488101_105238"/>
<dbReference type="InterPro" id="IPR007627">
    <property type="entry name" value="RNA_pol_sigma70_r2"/>
</dbReference>
<dbReference type="SUPFAM" id="SSF88659">
    <property type="entry name" value="Sigma3 and sigma4 domains of RNA polymerase sigma factors"/>
    <property type="match status" value="1"/>
</dbReference>
<dbReference type="EMBL" id="FWYB01000005">
    <property type="protein sequence ID" value="SMC92024.1"/>
    <property type="molecule type" value="Genomic_DNA"/>
</dbReference>
<reference evidence="8 9" key="1">
    <citation type="submission" date="2017-04" db="EMBL/GenBank/DDBJ databases">
        <authorList>
            <person name="Afonso C.L."/>
            <person name="Miller P.J."/>
            <person name="Scott M.A."/>
            <person name="Spackman E."/>
            <person name="Goraichik I."/>
            <person name="Dimitrov K.M."/>
            <person name="Suarez D.L."/>
            <person name="Swayne D.E."/>
        </authorList>
    </citation>
    <scope>NUCLEOTIDE SEQUENCE [LARGE SCALE GENOMIC DNA]</scope>
    <source>
        <strain evidence="8 9">DSM 19625</strain>
    </source>
</reference>
<keyword evidence="2" id="KW-0805">Transcription regulation</keyword>
<evidence type="ECO:0000256" key="2">
    <source>
        <dbReference type="ARBA" id="ARBA00023015"/>
    </source>
</evidence>
<dbReference type="RefSeq" id="WP_084289570.1">
    <property type="nucleotide sequence ID" value="NZ_FWYB01000005.1"/>
</dbReference>
<dbReference type="NCBIfam" id="TIGR02937">
    <property type="entry name" value="sigma70-ECF"/>
    <property type="match status" value="1"/>
</dbReference>
<evidence type="ECO:0000256" key="4">
    <source>
        <dbReference type="ARBA" id="ARBA00023125"/>
    </source>
</evidence>
<evidence type="ECO:0000256" key="3">
    <source>
        <dbReference type="ARBA" id="ARBA00023082"/>
    </source>
</evidence>
<dbReference type="PANTHER" id="PTHR43133">
    <property type="entry name" value="RNA POLYMERASE ECF-TYPE SIGMA FACTO"/>
    <property type="match status" value="1"/>
</dbReference>